<dbReference type="Proteomes" id="UP001234989">
    <property type="component" value="Chromosome 5"/>
</dbReference>
<evidence type="ECO:0000313" key="3">
    <source>
        <dbReference type="Proteomes" id="UP001234989"/>
    </source>
</evidence>
<proteinExistence type="predicted"/>
<keyword evidence="3" id="KW-1185">Reference proteome</keyword>
<evidence type="ECO:0000259" key="1">
    <source>
        <dbReference type="PROSITE" id="PS50172"/>
    </source>
</evidence>
<name>A0AAF0QSP0_SOLVR</name>
<feature type="domain" description="BRCT" evidence="1">
    <location>
        <begin position="12"/>
        <end position="90"/>
    </location>
</feature>
<dbReference type="EMBL" id="CP133616">
    <property type="protein sequence ID" value="WMV28648.1"/>
    <property type="molecule type" value="Genomic_DNA"/>
</dbReference>
<dbReference type="PROSITE" id="PS50172">
    <property type="entry name" value="BRCT"/>
    <property type="match status" value="1"/>
</dbReference>
<dbReference type="InterPro" id="IPR036420">
    <property type="entry name" value="BRCT_dom_sf"/>
</dbReference>
<dbReference type="Gene3D" id="3.40.50.10190">
    <property type="entry name" value="BRCT domain"/>
    <property type="match status" value="1"/>
</dbReference>
<accession>A0AAF0QSP0</accession>
<dbReference type="Pfam" id="PF00533">
    <property type="entry name" value="BRCT"/>
    <property type="match status" value="1"/>
</dbReference>
<sequence>MAPKKDKSSPSDPNGIFSGMVVFLIETGVQSRRLQIWKQKLVQMGAKLEDRFTKNVTHVFAMDANLLLQKLDKERLIRAKVVSFINSYTL</sequence>
<dbReference type="AlphaFoldDB" id="A0AAF0QSP0"/>
<gene>
    <name evidence="2" type="ORF">MTR67_022033</name>
</gene>
<reference evidence="2" key="1">
    <citation type="submission" date="2023-08" db="EMBL/GenBank/DDBJ databases">
        <title>A de novo genome assembly of Solanum verrucosum Schlechtendal, a Mexican diploid species geographically isolated from the other diploid A-genome species in potato relatives.</title>
        <authorList>
            <person name="Hosaka K."/>
        </authorList>
    </citation>
    <scope>NUCLEOTIDE SEQUENCE</scope>
    <source>
        <tissue evidence="2">Young leaves</tissue>
    </source>
</reference>
<organism evidence="2 3">
    <name type="scientific">Solanum verrucosum</name>
    <dbReference type="NCBI Taxonomy" id="315347"/>
    <lineage>
        <taxon>Eukaryota</taxon>
        <taxon>Viridiplantae</taxon>
        <taxon>Streptophyta</taxon>
        <taxon>Embryophyta</taxon>
        <taxon>Tracheophyta</taxon>
        <taxon>Spermatophyta</taxon>
        <taxon>Magnoliopsida</taxon>
        <taxon>eudicotyledons</taxon>
        <taxon>Gunneridae</taxon>
        <taxon>Pentapetalae</taxon>
        <taxon>asterids</taxon>
        <taxon>lamiids</taxon>
        <taxon>Solanales</taxon>
        <taxon>Solanaceae</taxon>
        <taxon>Solanoideae</taxon>
        <taxon>Solaneae</taxon>
        <taxon>Solanum</taxon>
    </lineage>
</organism>
<dbReference type="SUPFAM" id="SSF52113">
    <property type="entry name" value="BRCT domain"/>
    <property type="match status" value="1"/>
</dbReference>
<dbReference type="InterPro" id="IPR001357">
    <property type="entry name" value="BRCT_dom"/>
</dbReference>
<evidence type="ECO:0000313" key="2">
    <source>
        <dbReference type="EMBL" id="WMV28648.1"/>
    </source>
</evidence>
<protein>
    <recommendedName>
        <fullName evidence="1">BRCT domain-containing protein</fullName>
    </recommendedName>
</protein>